<feature type="chain" id="PRO_5021912875" description="Protein CHUP1, chloroplastic" evidence="5">
    <location>
        <begin position="18"/>
        <end position="596"/>
    </location>
</feature>
<dbReference type="PANTHER" id="PTHR31342:SF35">
    <property type="entry name" value="PROTEIN CHUP1, CHLOROPLASTIC-LIKE"/>
    <property type="match status" value="1"/>
</dbReference>
<keyword evidence="4" id="KW-0812">Transmembrane</keyword>
<sequence length="596" mass="68240">MMIMVSFLAAATVAAFAVSHKNCNSTRKQLCTAIDPPEKDDPNFHQQEREGETEDEEAGEIITRREQLKSHKSVKEIELLHNLVRELQQRNLRIERKLMELCVLKEEQSYMTQLQRNLDEKAMEIDMLNASIASLQAERKVLMEDVKQCGLVKKQLDAAKKMIAEMQRRMEYSGKNDVKGRLLVVGEQVSRFPKDEMCIRDELVEKKLKGVKNVELEVLKMKRRNKELELEKRELAVKLVCAQTRITTLSSMNEVPFRITYVGRIYAHERFTRVLFSKCFFKKRAFTVHGYFSETIAKAEEEVSKLKHTNEGLSRQVEKLQKNRFDMVEQLVYQRWLYACLRFETLIHSSPSPDTSKHDLSPSSHTSSTSLRDEITETTTIGSSSSSQSNKIKKSGFMQSIKTWVGRRRRRRRRRREEEEDMDYSSALPSKRDLVRRFSTSMVPVKASMLRNGGESSTTSSSSPSSKAPSLSRVRRVSFSDSVKSTSRDHSTPKSADRTSGTMAMDSTQNYNNVHELEGEKHELEASPEVTISASPEFMKSDSNIADQVNNSTEISDTYALRCVVVAEENKVDTNVVGFVAALFFFLFILVVTRML</sequence>
<keyword evidence="1 2" id="KW-0175">Coiled coil</keyword>
<feature type="coiled-coil region" evidence="2">
    <location>
        <begin position="296"/>
        <end position="330"/>
    </location>
</feature>
<dbReference type="InterPro" id="IPR040265">
    <property type="entry name" value="CHUP1/IPGA1-like"/>
</dbReference>
<dbReference type="GO" id="GO:0055028">
    <property type="term" value="C:cortical microtubule"/>
    <property type="evidence" value="ECO:0007669"/>
    <property type="project" value="TreeGrafter"/>
</dbReference>
<keyword evidence="5" id="KW-0732">Signal</keyword>
<dbReference type="EMBL" id="VIEB01000795">
    <property type="protein sequence ID" value="TQD80752.1"/>
    <property type="molecule type" value="Genomic_DNA"/>
</dbReference>
<feature type="coiled-coil region" evidence="2">
    <location>
        <begin position="77"/>
        <end position="145"/>
    </location>
</feature>
<feature type="signal peptide" evidence="5">
    <location>
        <begin position="1"/>
        <end position="17"/>
    </location>
</feature>
<evidence type="ECO:0000256" key="2">
    <source>
        <dbReference type="SAM" id="Coils"/>
    </source>
</evidence>
<dbReference type="STRING" id="106549.A0A540L3B8"/>
<feature type="region of interest" description="Disordered" evidence="3">
    <location>
        <begin position="32"/>
        <end position="60"/>
    </location>
</feature>
<evidence type="ECO:0000256" key="4">
    <source>
        <dbReference type="SAM" id="Phobius"/>
    </source>
</evidence>
<evidence type="ECO:0000313" key="7">
    <source>
        <dbReference type="Proteomes" id="UP000315295"/>
    </source>
</evidence>
<dbReference type="AlphaFoldDB" id="A0A540L3B8"/>
<feature type="compositionally biased region" description="Low complexity" evidence="3">
    <location>
        <begin position="456"/>
        <end position="485"/>
    </location>
</feature>
<comment type="caution">
    <text evidence="6">The sequence shown here is derived from an EMBL/GenBank/DDBJ whole genome shotgun (WGS) entry which is preliminary data.</text>
</comment>
<protein>
    <recommendedName>
        <fullName evidence="8">Protein CHUP1, chloroplastic</fullName>
    </recommendedName>
</protein>
<keyword evidence="4" id="KW-1133">Transmembrane helix</keyword>
<evidence type="ECO:0008006" key="8">
    <source>
        <dbReference type="Google" id="ProtNLM"/>
    </source>
</evidence>
<keyword evidence="4" id="KW-0472">Membrane</keyword>
<feature type="region of interest" description="Disordered" evidence="3">
    <location>
        <begin position="350"/>
        <end position="427"/>
    </location>
</feature>
<feature type="coiled-coil region" evidence="2">
    <location>
        <begin position="211"/>
        <end position="245"/>
    </location>
</feature>
<organism evidence="6 7">
    <name type="scientific">Malus baccata</name>
    <name type="common">Siberian crab apple</name>
    <name type="synonym">Pyrus baccata</name>
    <dbReference type="NCBI Taxonomy" id="106549"/>
    <lineage>
        <taxon>Eukaryota</taxon>
        <taxon>Viridiplantae</taxon>
        <taxon>Streptophyta</taxon>
        <taxon>Embryophyta</taxon>
        <taxon>Tracheophyta</taxon>
        <taxon>Spermatophyta</taxon>
        <taxon>Magnoliopsida</taxon>
        <taxon>eudicotyledons</taxon>
        <taxon>Gunneridae</taxon>
        <taxon>Pentapetalae</taxon>
        <taxon>rosids</taxon>
        <taxon>fabids</taxon>
        <taxon>Rosales</taxon>
        <taxon>Rosaceae</taxon>
        <taxon>Amygdaloideae</taxon>
        <taxon>Maleae</taxon>
        <taxon>Malus</taxon>
    </lineage>
</organism>
<feature type="compositionally biased region" description="Basic residues" evidence="3">
    <location>
        <begin position="405"/>
        <end position="415"/>
    </location>
</feature>
<reference evidence="6 7" key="1">
    <citation type="journal article" date="2019" name="G3 (Bethesda)">
        <title>Sequencing of a Wild Apple (Malus baccata) Genome Unravels the Differences Between Cultivated and Wild Apple Species Regarding Disease Resistance and Cold Tolerance.</title>
        <authorList>
            <person name="Chen X."/>
        </authorList>
    </citation>
    <scope>NUCLEOTIDE SEQUENCE [LARGE SCALE GENOMIC DNA]</scope>
    <source>
        <strain evidence="7">cv. Shandingzi</strain>
        <tissue evidence="6">Leaves</tissue>
    </source>
</reference>
<feature type="compositionally biased region" description="Low complexity" evidence="3">
    <location>
        <begin position="361"/>
        <end position="370"/>
    </location>
</feature>
<dbReference type="Proteomes" id="UP000315295">
    <property type="component" value="Unassembled WGS sequence"/>
</dbReference>
<dbReference type="PANTHER" id="PTHR31342">
    <property type="entry name" value="PROTEIN CHUP1, CHLOROPLASTIC"/>
    <property type="match status" value="1"/>
</dbReference>
<feature type="compositionally biased region" description="Low complexity" evidence="3">
    <location>
        <begin position="377"/>
        <end position="390"/>
    </location>
</feature>
<feature type="region of interest" description="Disordered" evidence="3">
    <location>
        <begin position="445"/>
        <end position="506"/>
    </location>
</feature>
<evidence type="ECO:0000256" key="3">
    <source>
        <dbReference type="SAM" id="MobiDB-lite"/>
    </source>
</evidence>
<keyword evidence="7" id="KW-1185">Reference proteome</keyword>
<feature type="transmembrane region" description="Helical" evidence="4">
    <location>
        <begin position="576"/>
        <end position="593"/>
    </location>
</feature>
<evidence type="ECO:0000256" key="5">
    <source>
        <dbReference type="SAM" id="SignalP"/>
    </source>
</evidence>
<evidence type="ECO:0000256" key="1">
    <source>
        <dbReference type="ARBA" id="ARBA00023054"/>
    </source>
</evidence>
<feature type="compositionally biased region" description="Basic and acidic residues" evidence="3">
    <location>
        <begin position="486"/>
        <end position="497"/>
    </location>
</feature>
<name>A0A540L3B8_MALBA</name>
<proteinExistence type="predicted"/>
<evidence type="ECO:0000313" key="6">
    <source>
        <dbReference type="EMBL" id="TQD80752.1"/>
    </source>
</evidence>
<accession>A0A540L3B8</accession>
<dbReference type="GO" id="GO:0072699">
    <property type="term" value="P:protein localization to cortical microtubule cytoskeleton"/>
    <property type="evidence" value="ECO:0007669"/>
    <property type="project" value="TreeGrafter"/>
</dbReference>
<gene>
    <name evidence="6" type="ORF">C1H46_033669</name>
</gene>
<feature type="compositionally biased region" description="Basic and acidic residues" evidence="3">
    <location>
        <begin position="36"/>
        <end position="50"/>
    </location>
</feature>